<feature type="compositionally biased region" description="Basic and acidic residues" evidence="1">
    <location>
        <begin position="34"/>
        <end position="51"/>
    </location>
</feature>
<feature type="region of interest" description="Disordered" evidence="1">
    <location>
        <begin position="34"/>
        <end position="63"/>
    </location>
</feature>
<dbReference type="Proteomes" id="UP001161247">
    <property type="component" value="Chromosome 1"/>
</dbReference>
<dbReference type="AlphaFoldDB" id="A0AAV1C0I6"/>
<keyword evidence="2" id="KW-0472">Membrane</keyword>
<sequence>MEACQIVGMVILAVAGAIVVIITVAVAVGRLGSEKEMPPSHSHHSDVEKRRQNATRPRGIVVH</sequence>
<evidence type="ECO:0000256" key="2">
    <source>
        <dbReference type="SAM" id="Phobius"/>
    </source>
</evidence>
<name>A0AAV1C0I6_OLDCO</name>
<keyword evidence="2" id="KW-0812">Transmembrane</keyword>
<organism evidence="3 4">
    <name type="scientific">Oldenlandia corymbosa var. corymbosa</name>
    <dbReference type="NCBI Taxonomy" id="529605"/>
    <lineage>
        <taxon>Eukaryota</taxon>
        <taxon>Viridiplantae</taxon>
        <taxon>Streptophyta</taxon>
        <taxon>Embryophyta</taxon>
        <taxon>Tracheophyta</taxon>
        <taxon>Spermatophyta</taxon>
        <taxon>Magnoliopsida</taxon>
        <taxon>eudicotyledons</taxon>
        <taxon>Gunneridae</taxon>
        <taxon>Pentapetalae</taxon>
        <taxon>asterids</taxon>
        <taxon>lamiids</taxon>
        <taxon>Gentianales</taxon>
        <taxon>Rubiaceae</taxon>
        <taxon>Rubioideae</taxon>
        <taxon>Spermacoceae</taxon>
        <taxon>Hedyotis-Oldenlandia complex</taxon>
        <taxon>Oldenlandia</taxon>
    </lineage>
</organism>
<keyword evidence="4" id="KW-1185">Reference proteome</keyword>
<feature type="transmembrane region" description="Helical" evidence="2">
    <location>
        <begin position="6"/>
        <end position="28"/>
    </location>
</feature>
<accession>A0AAV1C0I6</accession>
<protein>
    <submittedName>
        <fullName evidence="3">OLC1v1023387C1</fullName>
    </submittedName>
</protein>
<proteinExistence type="predicted"/>
<dbReference type="EMBL" id="OX459118">
    <property type="protein sequence ID" value="CAI9088927.1"/>
    <property type="molecule type" value="Genomic_DNA"/>
</dbReference>
<evidence type="ECO:0000313" key="3">
    <source>
        <dbReference type="EMBL" id="CAI9088927.1"/>
    </source>
</evidence>
<gene>
    <name evidence="3" type="ORF">OLC1_LOCUS1383</name>
</gene>
<evidence type="ECO:0000313" key="4">
    <source>
        <dbReference type="Proteomes" id="UP001161247"/>
    </source>
</evidence>
<evidence type="ECO:0000256" key="1">
    <source>
        <dbReference type="SAM" id="MobiDB-lite"/>
    </source>
</evidence>
<keyword evidence="2" id="KW-1133">Transmembrane helix</keyword>
<reference evidence="3" key="1">
    <citation type="submission" date="2023-03" db="EMBL/GenBank/DDBJ databases">
        <authorList>
            <person name="Julca I."/>
        </authorList>
    </citation>
    <scope>NUCLEOTIDE SEQUENCE</scope>
</reference>